<reference evidence="2" key="1">
    <citation type="submission" date="2020-11" db="EMBL/GenBank/DDBJ databases">
        <authorList>
            <person name="Tran Van P."/>
        </authorList>
    </citation>
    <scope>NUCLEOTIDE SEQUENCE</scope>
</reference>
<proteinExistence type="predicted"/>
<dbReference type="EMBL" id="OA565038">
    <property type="protein sequence ID" value="CAD7196182.1"/>
    <property type="molecule type" value="Genomic_DNA"/>
</dbReference>
<evidence type="ECO:0000256" key="1">
    <source>
        <dbReference type="SAM" id="MobiDB-lite"/>
    </source>
</evidence>
<name>A0A7R8VFJ8_TIMDO</name>
<feature type="region of interest" description="Disordered" evidence="1">
    <location>
        <begin position="124"/>
        <end position="147"/>
    </location>
</feature>
<gene>
    <name evidence="2" type="ORF">TDIB3V08_LOCUS2538</name>
</gene>
<accession>A0A7R8VFJ8</accession>
<feature type="region of interest" description="Disordered" evidence="1">
    <location>
        <begin position="190"/>
        <end position="218"/>
    </location>
</feature>
<evidence type="ECO:0000313" key="2">
    <source>
        <dbReference type="EMBL" id="CAD7196182.1"/>
    </source>
</evidence>
<protein>
    <submittedName>
        <fullName evidence="2">Uncharacterized protein</fullName>
    </submittedName>
</protein>
<dbReference type="AlphaFoldDB" id="A0A7R8VFJ8"/>
<organism evidence="2">
    <name type="scientific">Timema douglasi</name>
    <name type="common">Walking stick</name>
    <dbReference type="NCBI Taxonomy" id="61478"/>
    <lineage>
        <taxon>Eukaryota</taxon>
        <taxon>Metazoa</taxon>
        <taxon>Ecdysozoa</taxon>
        <taxon>Arthropoda</taxon>
        <taxon>Hexapoda</taxon>
        <taxon>Insecta</taxon>
        <taxon>Pterygota</taxon>
        <taxon>Neoptera</taxon>
        <taxon>Polyneoptera</taxon>
        <taxon>Phasmatodea</taxon>
        <taxon>Timematodea</taxon>
        <taxon>Timematoidea</taxon>
        <taxon>Timematidae</taxon>
        <taxon>Timema</taxon>
    </lineage>
</organism>
<sequence>MGAKTLTIALDPQEISSVIVRELQQLSHHEKVHRCLVHPMNKGRGEKLGGEDSNMAIQQEIKVAEWQITPINYVKKKKCKFTEDVSKQFSLLKEPILNQMDNVRYEMWSSQLPQTYPITRTPTAVDPATDSILPATTNTPGRDNKLRDTEAAPTHVHNPRYPRPKNIGRKKRLFDQCPEIGVDNTGVIPEEGMSKVANGGPNKAELGGRQTRTPMSPVGPLHVPTKIFKSLAIQASFKYSLSYKKDMGTNKKKCQDMCTSRSCKKLWNPPSHCSQGMGTSSSSISSFPSSSLDSCCSLIISASSRVPQTVRSSSAAMYSSYVQSGDNLCHVSSMHG</sequence>